<dbReference type="GO" id="GO:0016832">
    <property type="term" value="F:aldehyde-lyase activity"/>
    <property type="evidence" value="ECO:0007669"/>
    <property type="project" value="TreeGrafter"/>
</dbReference>
<dbReference type="PATRIC" id="fig|626937.4.peg.398"/>
<dbReference type="Proteomes" id="UP000070366">
    <property type="component" value="Unassembled WGS sequence"/>
</dbReference>
<dbReference type="EMBL" id="LSZW01000032">
    <property type="protein sequence ID" value="KXK66714.1"/>
    <property type="molecule type" value="Genomic_DNA"/>
</dbReference>
<dbReference type="AlphaFoldDB" id="A0A136Q807"/>
<keyword evidence="1" id="KW-0479">Metal-binding</keyword>
<keyword evidence="2" id="KW-0456">Lyase</keyword>
<dbReference type="Gene3D" id="3.40.225.10">
    <property type="entry name" value="Class II aldolase/adducin N-terminal domain"/>
    <property type="match status" value="1"/>
</dbReference>
<dbReference type="InterPro" id="IPR050197">
    <property type="entry name" value="Aldolase_class_II_sugar_metab"/>
</dbReference>
<comment type="caution">
    <text evidence="4">The sequence shown here is derived from an EMBL/GenBank/DDBJ whole genome shotgun (WGS) entry which is preliminary data.</text>
</comment>
<dbReference type="GO" id="GO:0046872">
    <property type="term" value="F:metal ion binding"/>
    <property type="evidence" value="ECO:0007669"/>
    <property type="project" value="UniProtKB-KW"/>
</dbReference>
<dbReference type="InterPro" id="IPR001303">
    <property type="entry name" value="Aldolase_II/adducin_N"/>
</dbReference>
<evidence type="ECO:0000313" key="4">
    <source>
        <dbReference type="EMBL" id="KXK66714.1"/>
    </source>
</evidence>
<dbReference type="STRING" id="626937.HMPREF3293_00405"/>
<dbReference type="InterPro" id="IPR036409">
    <property type="entry name" value="Aldolase_II/adducin_N_sf"/>
</dbReference>
<dbReference type="GO" id="GO:0019323">
    <property type="term" value="P:pentose catabolic process"/>
    <property type="evidence" value="ECO:0007669"/>
    <property type="project" value="TreeGrafter"/>
</dbReference>
<evidence type="ECO:0000256" key="2">
    <source>
        <dbReference type="ARBA" id="ARBA00023239"/>
    </source>
</evidence>
<keyword evidence="5" id="KW-1185">Reference proteome</keyword>
<reference evidence="4 5" key="1">
    <citation type="submission" date="2016-02" db="EMBL/GenBank/DDBJ databases">
        <authorList>
            <person name="Wen L."/>
            <person name="He K."/>
            <person name="Yang H."/>
        </authorList>
    </citation>
    <scope>NUCLEOTIDE SEQUENCE [LARGE SCALE GENOMIC DNA]</scope>
    <source>
        <strain evidence="4 5">DSM 22607</strain>
    </source>
</reference>
<protein>
    <submittedName>
        <fullName evidence="4">Class II Aldolase and Adducin domain protein</fullName>
    </submittedName>
</protein>
<evidence type="ECO:0000256" key="1">
    <source>
        <dbReference type="ARBA" id="ARBA00022723"/>
    </source>
</evidence>
<dbReference type="PANTHER" id="PTHR22789:SF0">
    <property type="entry name" value="3-OXO-TETRONATE 4-PHOSPHATE DECARBOXYLASE-RELATED"/>
    <property type="match status" value="1"/>
</dbReference>
<dbReference type="SMART" id="SM01007">
    <property type="entry name" value="Aldolase_II"/>
    <property type="match status" value="1"/>
</dbReference>
<name>A0A136Q807_9FIRM</name>
<sequence>MINTGRLMFDRQLTDAGGGNISVRHNGLIYVTPMMAGEKLRWQLQPDDLIALDENTLEVVENDPTMMTRESMMHLGIYEAIPGVGAVLHAHPRYCLVYAAAKKRLDVYTENFEYFAGGPMECVKEVAGTSPELAKEVISYFYNRRNEIPERAVGALIPNHGIVIAAKDLDEAFTLLDNAEVNAMVGLFQKLL</sequence>
<dbReference type="RefSeq" id="WP_162938972.1">
    <property type="nucleotide sequence ID" value="NZ_CABMOF010000018.1"/>
</dbReference>
<dbReference type="SUPFAM" id="SSF53639">
    <property type="entry name" value="AraD/HMP-PK domain-like"/>
    <property type="match status" value="1"/>
</dbReference>
<dbReference type="PANTHER" id="PTHR22789">
    <property type="entry name" value="FUCULOSE PHOSPHATE ALDOLASE"/>
    <property type="match status" value="1"/>
</dbReference>
<organism evidence="4 5">
    <name type="scientific">Christensenella minuta</name>
    <dbReference type="NCBI Taxonomy" id="626937"/>
    <lineage>
        <taxon>Bacteria</taxon>
        <taxon>Bacillati</taxon>
        <taxon>Bacillota</taxon>
        <taxon>Clostridia</taxon>
        <taxon>Christensenellales</taxon>
        <taxon>Christensenellaceae</taxon>
        <taxon>Christensenella</taxon>
    </lineage>
</organism>
<evidence type="ECO:0000259" key="3">
    <source>
        <dbReference type="SMART" id="SM01007"/>
    </source>
</evidence>
<gene>
    <name evidence="4" type="ORF">HMPREF3293_00405</name>
</gene>
<dbReference type="Pfam" id="PF00596">
    <property type="entry name" value="Aldolase_II"/>
    <property type="match status" value="1"/>
</dbReference>
<evidence type="ECO:0000313" key="5">
    <source>
        <dbReference type="Proteomes" id="UP000070366"/>
    </source>
</evidence>
<dbReference type="GO" id="GO:0005829">
    <property type="term" value="C:cytosol"/>
    <property type="evidence" value="ECO:0007669"/>
    <property type="project" value="TreeGrafter"/>
</dbReference>
<accession>A0A136Q807</accession>
<proteinExistence type="predicted"/>
<feature type="domain" description="Class II aldolase/adducin N-terminal" evidence="3">
    <location>
        <begin position="1"/>
        <end position="187"/>
    </location>
</feature>